<dbReference type="SUPFAM" id="SSF49899">
    <property type="entry name" value="Concanavalin A-like lectins/glucanases"/>
    <property type="match status" value="1"/>
</dbReference>
<dbReference type="EMBL" id="LR796697">
    <property type="protein sequence ID" value="CAB4160461.1"/>
    <property type="molecule type" value="Genomic_DNA"/>
</dbReference>
<protein>
    <submittedName>
        <fullName evidence="1">Concanavalin A-like lectin/glucanases superfamily</fullName>
    </submittedName>
</protein>
<accession>A0A6J5NT23</accession>
<gene>
    <name evidence="1" type="ORF">UFOVP723_200</name>
</gene>
<sequence>MAGRISYLGGIVTRGLILDLDAAKRDSYVGTGTAWNDISGNQNNGTLINGPTFNSSNGGSIVFDGSNDYVETNNTINISSNQSRTIDVWIYLNNSTTRHVLCSWGGFGQDILCNLEVNQVVGANTNYPYFAGFNNDAYIAQTISLNTWTNLTLTYDTGTINSSNGIKMYINGLSKSVLFPNGNRILNTTNSKIYIGYEGAGSRNPMNGRVANCKIYNRALSASEILQNYNATKTRYI</sequence>
<dbReference type="Pfam" id="PF13385">
    <property type="entry name" value="Laminin_G_3"/>
    <property type="match status" value="1"/>
</dbReference>
<proteinExistence type="predicted"/>
<keyword evidence="1" id="KW-0430">Lectin</keyword>
<dbReference type="InterPro" id="IPR013320">
    <property type="entry name" value="ConA-like_dom_sf"/>
</dbReference>
<dbReference type="GO" id="GO:0030246">
    <property type="term" value="F:carbohydrate binding"/>
    <property type="evidence" value="ECO:0007669"/>
    <property type="project" value="UniProtKB-KW"/>
</dbReference>
<organism evidence="1">
    <name type="scientific">uncultured Caudovirales phage</name>
    <dbReference type="NCBI Taxonomy" id="2100421"/>
    <lineage>
        <taxon>Viruses</taxon>
        <taxon>Duplodnaviria</taxon>
        <taxon>Heunggongvirae</taxon>
        <taxon>Uroviricota</taxon>
        <taxon>Caudoviricetes</taxon>
        <taxon>Peduoviridae</taxon>
        <taxon>Maltschvirus</taxon>
        <taxon>Maltschvirus maltsch</taxon>
    </lineage>
</organism>
<dbReference type="Gene3D" id="2.60.120.200">
    <property type="match status" value="1"/>
</dbReference>
<name>A0A6J5NT23_9CAUD</name>
<reference evidence="1" key="1">
    <citation type="submission" date="2020-04" db="EMBL/GenBank/DDBJ databases">
        <authorList>
            <person name="Chiriac C."/>
            <person name="Salcher M."/>
            <person name="Ghai R."/>
            <person name="Kavagutti S V."/>
        </authorList>
    </citation>
    <scope>NUCLEOTIDE SEQUENCE</scope>
</reference>
<evidence type="ECO:0000313" key="1">
    <source>
        <dbReference type="EMBL" id="CAB4160461.1"/>
    </source>
</evidence>